<dbReference type="Gene3D" id="3.40.50.150">
    <property type="entry name" value="Vaccinia Virus protein VP39"/>
    <property type="match status" value="1"/>
</dbReference>
<organism evidence="3 4">
    <name type="scientific">Aeribacillus pallidus</name>
    <dbReference type="NCBI Taxonomy" id="33936"/>
    <lineage>
        <taxon>Bacteria</taxon>
        <taxon>Bacillati</taxon>
        <taxon>Bacillota</taxon>
        <taxon>Bacilli</taxon>
        <taxon>Bacillales</taxon>
        <taxon>Bacillaceae</taxon>
        <taxon>Aeribacillus</taxon>
    </lineage>
</organism>
<dbReference type="Proteomes" id="UP000076476">
    <property type="component" value="Unassembled WGS sequence"/>
</dbReference>
<dbReference type="Gene3D" id="1.10.150.470">
    <property type="match status" value="1"/>
</dbReference>
<dbReference type="PIRSF" id="PIRSF026567">
    <property type="entry name" value="Adenine_mtase_bact_prd"/>
    <property type="match status" value="1"/>
</dbReference>
<dbReference type="Pfam" id="PF21106">
    <property type="entry name" value="YtxK_like"/>
    <property type="match status" value="1"/>
</dbReference>
<dbReference type="InterPro" id="IPR003356">
    <property type="entry name" value="DNA_methylase_A-5"/>
</dbReference>
<dbReference type="InterPro" id="IPR016843">
    <property type="entry name" value="S-AdoMet-dep_Ade-MeTrfase_prd"/>
</dbReference>
<name>A0A165YIP2_9BACI</name>
<evidence type="ECO:0000259" key="1">
    <source>
        <dbReference type="Pfam" id="PF02384"/>
    </source>
</evidence>
<dbReference type="GO" id="GO:0008170">
    <property type="term" value="F:N-methyltransferase activity"/>
    <property type="evidence" value="ECO:0007669"/>
    <property type="project" value="InterPro"/>
</dbReference>
<evidence type="ECO:0000259" key="2">
    <source>
        <dbReference type="Pfam" id="PF21106"/>
    </source>
</evidence>
<evidence type="ECO:0000313" key="3">
    <source>
        <dbReference type="EMBL" id="KZN97122.1"/>
    </source>
</evidence>
<dbReference type="EMBL" id="LWBR01000013">
    <property type="protein sequence ID" value="KZN97122.1"/>
    <property type="molecule type" value="Genomic_DNA"/>
</dbReference>
<dbReference type="PRINTS" id="PR00507">
    <property type="entry name" value="N12N6MTFRASE"/>
</dbReference>
<dbReference type="Pfam" id="PF02384">
    <property type="entry name" value="N6_Mtase"/>
    <property type="match status" value="1"/>
</dbReference>
<feature type="domain" description="YtxK-like N-terminal helical" evidence="2">
    <location>
        <begin position="8"/>
        <end position="87"/>
    </location>
</feature>
<comment type="caution">
    <text evidence="3">The sequence shown here is derived from an EMBL/GenBank/DDBJ whole genome shotgun (WGS) entry which is preliminary data.</text>
</comment>
<proteinExistence type="predicted"/>
<feature type="domain" description="DNA methylase adenine-specific" evidence="1">
    <location>
        <begin position="98"/>
        <end position="312"/>
    </location>
</feature>
<dbReference type="CDD" id="cd02440">
    <property type="entry name" value="AdoMet_MTases"/>
    <property type="match status" value="1"/>
</dbReference>
<keyword evidence="4" id="KW-1185">Reference proteome</keyword>
<dbReference type="SUPFAM" id="SSF53335">
    <property type="entry name" value="S-adenosyl-L-methionine-dependent methyltransferases"/>
    <property type="match status" value="1"/>
</dbReference>
<dbReference type="OrthoDB" id="9788159at2"/>
<sequence length="329" mass="37577">MQGFSNVEKLFSLINETAEIIKNEMNCTYIEAVANTGENLFHGTAVQDSISEITSKKLNNIYRTFHLDHYSNEEIRRAFQLAVLKGLKEDNQQIHQMTPDSVCILLGYLVQKFFQDEKNLMILDPAVGSGNLLSAVLNQLEAKQVESIGIDINDLLVKIAYVNANLQKHSIDFYNQDSLKNLFIDPVDAVVCDLPVGYYPDHDVAKHFELKADEGHSYAHHLFIEQSIRYTKEGGYLFFLIPNHLFETPEAPKLNRYLKENTVIQGLLQLPRSMFKSENSRKSIFILQKKGEGIVPPKRVMLVDLPKFSNKKALASIMDQIDEWVRTNK</sequence>
<dbReference type="AlphaFoldDB" id="A0A165YIP2"/>
<gene>
    <name evidence="3" type="ORF">AZI98_06070</name>
</gene>
<dbReference type="RefSeq" id="WP_063387377.1">
    <property type="nucleotide sequence ID" value="NZ_LWBR01000013.1"/>
</dbReference>
<dbReference type="PANTHER" id="PTHR41313">
    <property type="entry name" value="ADENINE-SPECIFIC METHYLTRANSFERASE"/>
    <property type="match status" value="1"/>
</dbReference>
<dbReference type="InterPro" id="IPR052933">
    <property type="entry name" value="DNA_Protect_Modify"/>
</dbReference>
<evidence type="ECO:0000313" key="4">
    <source>
        <dbReference type="Proteomes" id="UP000076476"/>
    </source>
</evidence>
<dbReference type="STRING" id="33936.AZI98_06070"/>
<protein>
    <submittedName>
        <fullName evidence="3">Uncharacterized protein</fullName>
    </submittedName>
</protein>
<dbReference type="GO" id="GO:0003677">
    <property type="term" value="F:DNA binding"/>
    <property type="evidence" value="ECO:0007669"/>
    <property type="project" value="InterPro"/>
</dbReference>
<accession>A0A165YIP2</accession>
<dbReference type="InterPro" id="IPR048375">
    <property type="entry name" value="YtxK-like_N"/>
</dbReference>
<reference evidence="3 4" key="1">
    <citation type="submission" date="2016-04" db="EMBL/GenBank/DDBJ databases">
        <title>Draft genome sequence of Aeribacillus pallidus 8m3 from petroleum reservoir.</title>
        <authorList>
            <person name="Poltaraus A.B."/>
            <person name="Nazina T.N."/>
            <person name="Tourova T.P."/>
            <person name="Malakho S.M."/>
            <person name="Korshunova A.V."/>
            <person name="Sokolova D.S."/>
        </authorList>
    </citation>
    <scope>NUCLEOTIDE SEQUENCE [LARGE SCALE GENOMIC DNA]</scope>
    <source>
        <strain evidence="3 4">8m3</strain>
    </source>
</reference>
<dbReference type="InterPro" id="IPR029063">
    <property type="entry name" value="SAM-dependent_MTases_sf"/>
</dbReference>
<dbReference type="PANTHER" id="PTHR41313:SF1">
    <property type="entry name" value="DNA METHYLASE ADENINE-SPECIFIC DOMAIN-CONTAINING PROTEIN"/>
    <property type="match status" value="1"/>
</dbReference>